<sequence>MRQLFRFLTRCLKCNVIPRHMLNKTQHLLCGDSILDQLIRNVQNRYLALDKKDCQRRLGSSITSAHFTYLKAKSLLNNSQLIVAAKLSSQSCKTVSFDSKSRFVKKLNYLRSCKSSSHPSPTPPPISPNYSVTESTPIKTRVICIGNISLEQPSSSLLSLGPSFALAIRMDVSTANRIRANLIRS</sequence>
<evidence type="ECO:0000256" key="1">
    <source>
        <dbReference type="SAM" id="MobiDB-lite"/>
    </source>
</evidence>
<keyword evidence="3" id="KW-1185">Reference proteome</keyword>
<feature type="region of interest" description="Disordered" evidence="1">
    <location>
        <begin position="114"/>
        <end position="133"/>
    </location>
</feature>
<organism evidence="2 3">
    <name type="scientific">Gnathostoma spinigerum</name>
    <dbReference type="NCBI Taxonomy" id="75299"/>
    <lineage>
        <taxon>Eukaryota</taxon>
        <taxon>Metazoa</taxon>
        <taxon>Ecdysozoa</taxon>
        <taxon>Nematoda</taxon>
        <taxon>Chromadorea</taxon>
        <taxon>Rhabditida</taxon>
        <taxon>Spirurina</taxon>
        <taxon>Gnathostomatomorpha</taxon>
        <taxon>Gnathostomatoidea</taxon>
        <taxon>Gnathostomatidae</taxon>
        <taxon>Gnathostoma</taxon>
    </lineage>
</organism>
<dbReference type="AlphaFoldDB" id="A0ABD6EVV3"/>
<reference evidence="2 3" key="1">
    <citation type="submission" date="2024-08" db="EMBL/GenBank/DDBJ databases">
        <title>Gnathostoma spinigerum genome.</title>
        <authorList>
            <person name="Gonzalez-Bertolin B."/>
            <person name="Monzon S."/>
            <person name="Zaballos A."/>
            <person name="Jimenez P."/>
            <person name="Dekumyoy P."/>
            <person name="Varona S."/>
            <person name="Cuesta I."/>
            <person name="Sumanam S."/>
            <person name="Adisakwattana P."/>
            <person name="Gasser R.B."/>
            <person name="Hernandez-Gonzalez A."/>
            <person name="Young N.D."/>
            <person name="Perteguer M.J."/>
        </authorList>
    </citation>
    <scope>NUCLEOTIDE SEQUENCE [LARGE SCALE GENOMIC DNA]</scope>
    <source>
        <strain evidence="2">AL3</strain>
        <tissue evidence="2">Liver</tissue>
    </source>
</reference>
<dbReference type="Proteomes" id="UP001608902">
    <property type="component" value="Unassembled WGS sequence"/>
</dbReference>
<name>A0ABD6EVV3_9BILA</name>
<comment type="caution">
    <text evidence="2">The sequence shown here is derived from an EMBL/GenBank/DDBJ whole genome shotgun (WGS) entry which is preliminary data.</text>
</comment>
<dbReference type="EMBL" id="JBGFUD010005962">
    <property type="protein sequence ID" value="MFH4980707.1"/>
    <property type="molecule type" value="Genomic_DNA"/>
</dbReference>
<gene>
    <name evidence="2" type="ORF">AB6A40_007416</name>
</gene>
<evidence type="ECO:0000313" key="2">
    <source>
        <dbReference type="EMBL" id="MFH4980707.1"/>
    </source>
</evidence>
<accession>A0ABD6EVV3</accession>
<evidence type="ECO:0000313" key="3">
    <source>
        <dbReference type="Proteomes" id="UP001608902"/>
    </source>
</evidence>
<protein>
    <submittedName>
        <fullName evidence="2">Uncharacterized protein</fullName>
    </submittedName>
</protein>
<proteinExistence type="predicted"/>